<reference evidence="1 2" key="2">
    <citation type="submission" date="2019-02" db="EMBL/GenBank/DDBJ databases">
        <title>'Lichenibacterium ramalinii' gen. nov. sp. nov., 'Lichenibacterium minor' gen. nov. sp. nov.</title>
        <authorList>
            <person name="Pankratov T."/>
        </authorList>
    </citation>
    <scope>NUCLEOTIDE SEQUENCE [LARGE SCALE GENOMIC DNA]</scope>
    <source>
        <strain evidence="1 2">RmlP026</strain>
    </source>
</reference>
<name>A0A4Q2U499_9HYPH</name>
<sequence length="64" mass="7362">MIFNVRPIRDGSPGERWHWTIYEDPQGRFVRDGQITGDRDKAERAARAAIAIMGGRFNDDEEVD</sequence>
<protein>
    <submittedName>
        <fullName evidence="1">Uncharacterized protein</fullName>
    </submittedName>
</protein>
<proteinExistence type="predicted"/>
<dbReference type="AlphaFoldDB" id="A0A4Q2U499"/>
<dbReference type="RefSeq" id="WP_129229097.1">
    <property type="nucleotide sequence ID" value="NZ_QYBB01000040.1"/>
</dbReference>
<gene>
    <name evidence="1" type="ORF">D3273_22270</name>
</gene>
<dbReference type="Proteomes" id="UP000290759">
    <property type="component" value="Unassembled WGS sequence"/>
</dbReference>
<evidence type="ECO:0000313" key="2">
    <source>
        <dbReference type="Proteomes" id="UP000290759"/>
    </source>
</evidence>
<dbReference type="EMBL" id="QYBB01000040">
    <property type="protein sequence ID" value="RYC29791.1"/>
    <property type="molecule type" value="Genomic_DNA"/>
</dbReference>
<organism evidence="1 2">
    <name type="scientific">Lichenibacterium minor</name>
    <dbReference type="NCBI Taxonomy" id="2316528"/>
    <lineage>
        <taxon>Bacteria</taxon>
        <taxon>Pseudomonadati</taxon>
        <taxon>Pseudomonadota</taxon>
        <taxon>Alphaproteobacteria</taxon>
        <taxon>Hyphomicrobiales</taxon>
        <taxon>Lichenihabitantaceae</taxon>
        <taxon>Lichenibacterium</taxon>
    </lineage>
</organism>
<comment type="caution">
    <text evidence="1">The sequence shown here is derived from an EMBL/GenBank/DDBJ whole genome shotgun (WGS) entry which is preliminary data.</text>
</comment>
<evidence type="ECO:0000313" key="1">
    <source>
        <dbReference type="EMBL" id="RYC29791.1"/>
    </source>
</evidence>
<accession>A0A4Q2U499</accession>
<reference evidence="1 2" key="1">
    <citation type="submission" date="2018-12" db="EMBL/GenBank/DDBJ databases">
        <authorList>
            <person name="Grouzdev D.S."/>
            <person name="Krutkina M.S."/>
        </authorList>
    </citation>
    <scope>NUCLEOTIDE SEQUENCE [LARGE SCALE GENOMIC DNA]</scope>
    <source>
        <strain evidence="1 2">RmlP026</strain>
    </source>
</reference>
<keyword evidence="2" id="KW-1185">Reference proteome</keyword>